<evidence type="ECO:0000313" key="1">
    <source>
        <dbReference type="EMBL" id="KKK53836.1"/>
    </source>
</evidence>
<sequence length="179" mass="19070">MVQEVDRALASKVAALERRIKDLERLLTLGLVGGDVEATLQQHTALLGRLIGDHTLGNILLGPFPSADSSVGLRRVDGEFYPSGTLNNLTAFTLSAVFDGLLWAMPFYIPKAPNVVDEIAIKVTAADAGKSARLGIYFDNGAIYPGTRAFDAGTVSLGTTGLKTISINESLPRGLIWMV</sequence>
<protein>
    <submittedName>
        <fullName evidence="1">Uncharacterized protein</fullName>
    </submittedName>
</protein>
<feature type="non-terminal residue" evidence="1">
    <location>
        <position position="179"/>
    </location>
</feature>
<comment type="caution">
    <text evidence="1">The sequence shown here is derived from an EMBL/GenBank/DDBJ whole genome shotgun (WGS) entry which is preliminary data.</text>
</comment>
<gene>
    <name evidence="1" type="ORF">LCGC14_3090770</name>
</gene>
<dbReference type="AlphaFoldDB" id="A0A0F8Z0Z4"/>
<dbReference type="EMBL" id="LAZR01066306">
    <property type="protein sequence ID" value="KKK53836.1"/>
    <property type="molecule type" value="Genomic_DNA"/>
</dbReference>
<accession>A0A0F8Z0Z4</accession>
<reference evidence="1" key="1">
    <citation type="journal article" date="2015" name="Nature">
        <title>Complex archaea that bridge the gap between prokaryotes and eukaryotes.</title>
        <authorList>
            <person name="Spang A."/>
            <person name="Saw J.H."/>
            <person name="Jorgensen S.L."/>
            <person name="Zaremba-Niedzwiedzka K."/>
            <person name="Martijn J."/>
            <person name="Lind A.E."/>
            <person name="van Eijk R."/>
            <person name="Schleper C."/>
            <person name="Guy L."/>
            <person name="Ettema T.J."/>
        </authorList>
    </citation>
    <scope>NUCLEOTIDE SEQUENCE</scope>
</reference>
<proteinExistence type="predicted"/>
<organism evidence="1">
    <name type="scientific">marine sediment metagenome</name>
    <dbReference type="NCBI Taxonomy" id="412755"/>
    <lineage>
        <taxon>unclassified sequences</taxon>
        <taxon>metagenomes</taxon>
        <taxon>ecological metagenomes</taxon>
    </lineage>
</organism>
<name>A0A0F8Z0Z4_9ZZZZ</name>